<protein>
    <recommendedName>
        <fullName evidence="4">Kri1-like C-terminal domain-containing protein</fullName>
    </recommendedName>
</protein>
<reference evidence="5 6" key="1">
    <citation type="submission" date="2012-05" db="EMBL/GenBank/DDBJ databases">
        <title>Recombination and specialization in a pathogen metapopulation.</title>
        <authorList>
            <person name="Gardiner A."/>
            <person name="Kemen E."/>
            <person name="Schultz-Larsen T."/>
            <person name="MacLean D."/>
            <person name="Van Oosterhout C."/>
            <person name="Jones J.D.G."/>
        </authorList>
    </citation>
    <scope>NUCLEOTIDE SEQUENCE [LARGE SCALE GENOMIC DNA]</scope>
    <source>
        <strain evidence="5 6">Ac Nc2</strain>
    </source>
</reference>
<dbReference type="Pfam" id="PF12936">
    <property type="entry name" value="Kri1_C"/>
    <property type="match status" value="1"/>
</dbReference>
<accession>A0A024GSP8</accession>
<organism evidence="5 6">
    <name type="scientific">Albugo candida</name>
    <dbReference type="NCBI Taxonomy" id="65357"/>
    <lineage>
        <taxon>Eukaryota</taxon>
        <taxon>Sar</taxon>
        <taxon>Stramenopiles</taxon>
        <taxon>Oomycota</taxon>
        <taxon>Peronosporomycetes</taxon>
        <taxon>Albuginales</taxon>
        <taxon>Albuginaceae</taxon>
        <taxon>Albugo</taxon>
    </lineage>
</organism>
<evidence type="ECO:0000313" key="6">
    <source>
        <dbReference type="Proteomes" id="UP000053237"/>
    </source>
</evidence>
<dbReference type="GO" id="GO:0030686">
    <property type="term" value="C:90S preribosome"/>
    <property type="evidence" value="ECO:0007669"/>
    <property type="project" value="TreeGrafter"/>
</dbReference>
<dbReference type="PANTHER" id="PTHR14490">
    <property type="entry name" value="ZINC FINGER, ZZ TYPE"/>
    <property type="match status" value="1"/>
</dbReference>
<evidence type="ECO:0000256" key="1">
    <source>
        <dbReference type="ARBA" id="ARBA00007473"/>
    </source>
</evidence>
<feature type="region of interest" description="Disordered" evidence="3">
    <location>
        <begin position="392"/>
        <end position="414"/>
    </location>
</feature>
<dbReference type="InParanoid" id="A0A024GSP8"/>
<keyword evidence="2" id="KW-0175">Coiled coil</keyword>
<dbReference type="EMBL" id="CAIX01000293">
    <property type="protein sequence ID" value="CCI49378.1"/>
    <property type="molecule type" value="Genomic_DNA"/>
</dbReference>
<dbReference type="AlphaFoldDB" id="A0A024GSP8"/>
<feature type="domain" description="Kri1-like C-terminal" evidence="4">
    <location>
        <begin position="434"/>
        <end position="511"/>
    </location>
</feature>
<feature type="coiled-coil region" evidence="2">
    <location>
        <begin position="299"/>
        <end position="339"/>
    </location>
</feature>
<evidence type="ECO:0000259" key="4">
    <source>
        <dbReference type="Pfam" id="PF12936"/>
    </source>
</evidence>
<dbReference type="PANTHER" id="PTHR14490:SF5">
    <property type="entry name" value="PROTEIN KRI1 HOMOLOG"/>
    <property type="match status" value="1"/>
</dbReference>
<feature type="region of interest" description="Disordered" evidence="3">
    <location>
        <begin position="354"/>
        <end position="374"/>
    </location>
</feature>
<evidence type="ECO:0000256" key="3">
    <source>
        <dbReference type="SAM" id="MobiDB-lite"/>
    </source>
</evidence>
<evidence type="ECO:0000313" key="5">
    <source>
        <dbReference type="EMBL" id="CCI49378.1"/>
    </source>
</evidence>
<feature type="compositionally biased region" description="Basic and acidic residues" evidence="3">
    <location>
        <begin position="508"/>
        <end position="519"/>
    </location>
</feature>
<dbReference type="GO" id="GO:0000447">
    <property type="term" value="P:endonucleolytic cleavage in ITS1 to separate SSU-rRNA from 5.8S rRNA and LSU-rRNA from tricistronic rRNA transcript (SSU-rRNA, 5.8S rRNA, LSU-rRNA)"/>
    <property type="evidence" value="ECO:0007669"/>
    <property type="project" value="TreeGrafter"/>
</dbReference>
<name>A0A024GSP8_9STRA</name>
<dbReference type="InterPro" id="IPR024626">
    <property type="entry name" value="Kri1-like_C"/>
</dbReference>
<dbReference type="GO" id="GO:0005730">
    <property type="term" value="C:nucleolus"/>
    <property type="evidence" value="ECO:0007669"/>
    <property type="project" value="TreeGrafter"/>
</dbReference>
<comment type="caution">
    <text evidence="5">The sequence shown here is derived from an EMBL/GenBank/DDBJ whole genome shotgun (WGS) entry which is preliminary data.</text>
</comment>
<feature type="region of interest" description="Disordered" evidence="3">
    <location>
        <begin position="51"/>
        <end position="80"/>
    </location>
</feature>
<comment type="similarity">
    <text evidence="1">Belongs to the KRI1 family.</text>
</comment>
<gene>
    <name evidence="5" type="ORF">BN9_106920</name>
</gene>
<feature type="compositionally biased region" description="Acidic residues" evidence="3">
    <location>
        <begin position="59"/>
        <end position="74"/>
    </location>
</feature>
<feature type="compositionally biased region" description="Basic residues" evidence="3">
    <location>
        <begin position="576"/>
        <end position="587"/>
    </location>
</feature>
<dbReference type="STRING" id="65357.A0A024GSP8"/>
<dbReference type="Pfam" id="PF05178">
    <property type="entry name" value="Kri1"/>
    <property type="match status" value="1"/>
</dbReference>
<keyword evidence="6" id="KW-1185">Reference proteome</keyword>
<feature type="compositionally biased region" description="Basic residues" evidence="3">
    <location>
        <begin position="598"/>
        <end position="607"/>
    </location>
</feature>
<dbReference type="InterPro" id="IPR018034">
    <property type="entry name" value="Kri1"/>
</dbReference>
<feature type="compositionally biased region" description="Basic and acidic residues" evidence="3">
    <location>
        <begin position="538"/>
        <end position="554"/>
    </location>
</feature>
<dbReference type="Proteomes" id="UP000053237">
    <property type="component" value="Unassembled WGS sequence"/>
</dbReference>
<dbReference type="OrthoDB" id="10252032at2759"/>
<evidence type="ECO:0000256" key="2">
    <source>
        <dbReference type="SAM" id="Coils"/>
    </source>
</evidence>
<feature type="compositionally biased region" description="Acidic residues" evidence="3">
    <location>
        <begin position="363"/>
        <end position="373"/>
    </location>
</feature>
<sequence length="625" mass="73673">MALKSNRVVKNSLEGALDTPSNTAELDVKLTINKEYARKFNQVKEKQELKRLQAKLDNDSSESSDSEEEDEDGTELTGELDAAIKNTLELIRKRDPAIYDTSFQFYQDQDELPNQNKKVAIPLKDRPKYYKDVMREQLLSGELHEEDDERDTVDENKSHMTYQEEQQKLRQDFISCVQEAEKTDSSEECDVKAQELDGGLLRVRTNAEKLEKAAPMHNSEIIITDDPDEFLENYLSRQGWKEKKDTIPQYDDIIREDEADAEELEKMENYEQSYNFRFEEENAGIIQTFPRKIDGLVRREEASRKRKRQEKKERKLLERKKKEEELRRLKNLKKAQIQKKLESIARLMSKKPLEDQKAKLTESDLEAPFDPDEYDSRMQEIFNDDYYNDMEDVDQHKPKWDSSDDEVEAEVSKNDENILEEIKRRKDLCESELQDLEDDHMLNKTSSGFRYRTVQSNDFGLSVDDILEADDKDLRHLVSLKKIAPYNDREALLNRSKLKSFKKHLRQAKKEKPSLDKKSQKIKAMVDEEQAIEEEQIITDKEKCRIQDEEKREIGDEEDQQEVKNEQTIDEAPKESKKRKRRKKSSKPLKEESSIQSPKKRRKRTKQSKSMSLLSKSRLESYKLT</sequence>
<feature type="compositionally biased region" description="Acidic residues" evidence="3">
    <location>
        <begin position="527"/>
        <end position="537"/>
    </location>
</feature>
<feature type="region of interest" description="Disordered" evidence="3">
    <location>
        <begin position="1"/>
        <end position="22"/>
    </location>
</feature>
<proteinExistence type="inferred from homology"/>
<feature type="region of interest" description="Disordered" evidence="3">
    <location>
        <begin position="503"/>
        <end position="625"/>
    </location>
</feature>
<feature type="compositionally biased region" description="Basic and acidic residues" evidence="3">
    <location>
        <begin position="393"/>
        <end position="402"/>
    </location>
</feature>
<feature type="compositionally biased region" description="Basic and acidic residues" evidence="3">
    <location>
        <begin position="561"/>
        <end position="575"/>
    </location>
</feature>